<accession>A0A3G2R7G0</accession>
<dbReference type="EMBL" id="CP033169">
    <property type="protein sequence ID" value="AYO31371.1"/>
    <property type="molecule type" value="Genomic_DNA"/>
</dbReference>
<evidence type="ECO:0000313" key="3">
    <source>
        <dbReference type="EMBL" id="AYO31371.1"/>
    </source>
</evidence>
<dbReference type="SUPFAM" id="SSF53067">
    <property type="entry name" value="Actin-like ATPase domain"/>
    <property type="match status" value="2"/>
</dbReference>
<reference evidence="3 4" key="1">
    <citation type="submission" date="2018-10" db="EMBL/GenBank/DDBJ databases">
        <authorList>
            <person name="Zhang X."/>
        </authorList>
    </citation>
    <scope>NUCLEOTIDE SEQUENCE [LARGE SCALE GENOMIC DNA]</scope>
    <source>
        <strain evidence="3 4">SK-G1</strain>
    </source>
</reference>
<dbReference type="CDD" id="cd24025">
    <property type="entry name" value="ASKHA_NBD_ParM_pCBH-like"/>
    <property type="match status" value="1"/>
</dbReference>
<dbReference type="RefSeq" id="WP_120766412.1">
    <property type="nucleotide sequence ID" value="NZ_CP033169.1"/>
</dbReference>
<feature type="domain" description="Actin-like protein N-terminal" evidence="1">
    <location>
        <begin position="6"/>
        <end position="159"/>
    </location>
</feature>
<dbReference type="InterPro" id="IPR040607">
    <property type="entry name" value="ALP_N"/>
</dbReference>
<dbReference type="Pfam" id="PF17989">
    <property type="entry name" value="ALP_N"/>
    <property type="match status" value="1"/>
</dbReference>
<evidence type="ECO:0000313" key="4">
    <source>
        <dbReference type="Proteomes" id="UP000280960"/>
    </source>
</evidence>
<feature type="domain" description="Actin homologue MreB-like C-terminal" evidence="2">
    <location>
        <begin position="183"/>
        <end position="299"/>
    </location>
</feature>
<dbReference type="InterPro" id="IPR043129">
    <property type="entry name" value="ATPase_NBD"/>
</dbReference>
<evidence type="ECO:0000259" key="2">
    <source>
        <dbReference type="Pfam" id="PF21522"/>
    </source>
</evidence>
<dbReference type="Gene3D" id="3.30.420.40">
    <property type="match status" value="2"/>
</dbReference>
<name>A0A3G2R7G0_9FIRM</name>
<protein>
    <submittedName>
        <fullName evidence="3">ParM/StbA family protein</fullName>
    </submittedName>
</protein>
<dbReference type="AlphaFoldDB" id="A0A3G2R7G0"/>
<proteinExistence type="predicted"/>
<dbReference type="Pfam" id="PF21522">
    <property type="entry name" value="MreB-like_C"/>
    <property type="match status" value="1"/>
</dbReference>
<sequence length="346" mass="38036">MAQLIGIDVGYGFVKVTDGEAGYSFPSVVGEGHTKPTFSTRMGQFSAIDHLKVGIGKRIYFVGKAAIRHSKFVYRDLSYNRSVGEDFEILFFSALSLFSGGASTEFNVVTGLPVERMHMAENLVRRIKGERTITLYRDGNSRDIQLNVRDVEIVPQPLGTYWSQFSGLWGQEAESLPEGRIGVVDIGFRTTDLAAIEDSEYIPEKSKSLSVGLATAYSEIGLSLASQYGLEKESYALDGIVIKRKINVAGESIDITDIVNDAFEKLATNILVEINSQWRVSDFDSIIISGGGGHAISQYLLPQLSQAKLVSDPITANCRGYLAWASRLWNPPSRVGKSQEEYIAQP</sequence>
<evidence type="ECO:0000259" key="1">
    <source>
        <dbReference type="Pfam" id="PF17989"/>
    </source>
</evidence>
<dbReference type="Proteomes" id="UP000280960">
    <property type="component" value="Chromosome"/>
</dbReference>
<organism evidence="3 4">
    <name type="scientific">Biomaibacter acetigenes</name>
    <dbReference type="NCBI Taxonomy" id="2316383"/>
    <lineage>
        <taxon>Bacteria</taxon>
        <taxon>Bacillati</taxon>
        <taxon>Bacillota</taxon>
        <taxon>Clostridia</taxon>
        <taxon>Thermosediminibacterales</taxon>
        <taxon>Tepidanaerobacteraceae</taxon>
        <taxon>Biomaibacter</taxon>
    </lineage>
</organism>
<dbReference type="InterPro" id="IPR049067">
    <property type="entry name" value="MreB-like_C"/>
</dbReference>
<dbReference type="KEGG" id="bacg:D2962_12875"/>
<keyword evidence="4" id="KW-1185">Reference proteome</keyword>
<gene>
    <name evidence="3" type="ORF">D2962_12875</name>
</gene>